<dbReference type="Proteomes" id="UP000266841">
    <property type="component" value="Unassembled WGS sequence"/>
</dbReference>
<dbReference type="GO" id="GO:0006487">
    <property type="term" value="P:protein N-linked glycosylation"/>
    <property type="evidence" value="ECO:0007669"/>
    <property type="project" value="TreeGrafter"/>
</dbReference>
<keyword evidence="2" id="KW-1185">Reference proteome</keyword>
<dbReference type="GO" id="GO:0046921">
    <property type="term" value="F:alpha-(1-&gt;6)-fucosyltransferase activity"/>
    <property type="evidence" value="ECO:0007669"/>
    <property type="project" value="TreeGrafter"/>
</dbReference>
<gene>
    <name evidence="1" type="ORF">THAOC_16996</name>
</gene>
<accession>K0S8B9</accession>
<dbReference type="EMBL" id="AGNL01018921">
    <property type="protein sequence ID" value="EJK62393.1"/>
    <property type="molecule type" value="Genomic_DNA"/>
</dbReference>
<feature type="non-terminal residue" evidence="1">
    <location>
        <position position="1"/>
    </location>
</feature>
<dbReference type="OMA" id="RECYFEP"/>
<evidence type="ECO:0000313" key="2">
    <source>
        <dbReference type="Proteomes" id="UP000266841"/>
    </source>
</evidence>
<dbReference type="OrthoDB" id="45960at2759"/>
<evidence type="ECO:0000313" key="1">
    <source>
        <dbReference type="EMBL" id="EJK62393.1"/>
    </source>
</evidence>
<dbReference type="AlphaFoldDB" id="K0S8B9"/>
<proteinExistence type="predicted"/>
<protein>
    <submittedName>
        <fullName evidence="1">Uncharacterized protein</fullName>
    </submittedName>
</protein>
<dbReference type="eggNOG" id="ENOG502SGKD">
    <property type="taxonomic scope" value="Eukaryota"/>
</dbReference>
<reference evidence="1 2" key="1">
    <citation type="journal article" date="2012" name="Genome Biol.">
        <title>Genome and low-iron response of an oceanic diatom adapted to chronic iron limitation.</title>
        <authorList>
            <person name="Lommer M."/>
            <person name="Specht M."/>
            <person name="Roy A.S."/>
            <person name="Kraemer L."/>
            <person name="Andreson R."/>
            <person name="Gutowska M.A."/>
            <person name="Wolf J."/>
            <person name="Bergner S.V."/>
            <person name="Schilhabel M.B."/>
            <person name="Klostermeier U.C."/>
            <person name="Beiko R.G."/>
            <person name="Rosenstiel P."/>
            <person name="Hippler M."/>
            <person name="Laroche J."/>
        </authorList>
    </citation>
    <scope>NUCLEOTIDE SEQUENCE [LARGE SCALE GENOMIC DNA]</scope>
    <source>
        <strain evidence="1 2">CCMP1005</strain>
    </source>
</reference>
<organism evidence="1 2">
    <name type="scientific">Thalassiosira oceanica</name>
    <name type="common">Marine diatom</name>
    <dbReference type="NCBI Taxonomy" id="159749"/>
    <lineage>
        <taxon>Eukaryota</taxon>
        <taxon>Sar</taxon>
        <taxon>Stramenopiles</taxon>
        <taxon>Ochrophyta</taxon>
        <taxon>Bacillariophyta</taxon>
        <taxon>Coscinodiscophyceae</taxon>
        <taxon>Thalassiosirophycidae</taxon>
        <taxon>Thalassiosirales</taxon>
        <taxon>Thalassiosiraceae</taxon>
        <taxon>Thalassiosira</taxon>
    </lineage>
</organism>
<comment type="caution">
    <text evidence="1">The sequence shown here is derived from an EMBL/GenBank/DDBJ whole genome shotgun (WGS) entry which is preliminary data.</text>
</comment>
<sequence length="346" mass="39100">IPPVEECSRKETKFFIWRSLKDNENDTRGLTAWAHAFYSHLMHALSDGDKFEKGVVGSRIILQDDLLWPMAKGCIHKDPDGRSIQTRECYFEPLSSCKLSDVDKIDFDPKNKAVQVLKSHDSDYDRSARTVYSSHSIWFKLTRMKFAFTGLPKTGHSEMTISAASLAYYFRPKPWLVKEIDERIRNSIPADLNPDRTIGVPIRRSDKCHGHSIKGSARGELDCPSLPKYLEGIKHFLDLDPLIENVIVTSEDKSACDEFLVLVRQELPKLRVIINEGDVQQGTGSGSKLESYVQGAANANVIASGTDFHASPSEGEVLRGNVQVYMDQYHCCHGQNIRFRIRRDGN</sequence>
<dbReference type="PANTHER" id="PTHR13132:SF29">
    <property type="entry name" value="ALPHA-(1,6)-FUCOSYLTRANSFERASE"/>
    <property type="match status" value="1"/>
</dbReference>
<name>K0S8B9_THAOC</name>
<dbReference type="PANTHER" id="PTHR13132">
    <property type="entry name" value="ALPHA- 1,6 -FUCOSYLTRANSFERASE"/>
    <property type="match status" value="1"/>
</dbReference>